<keyword evidence="5" id="KW-0067">ATP-binding</keyword>
<evidence type="ECO:0000313" key="8">
    <source>
        <dbReference type="Proteomes" id="UP000023152"/>
    </source>
</evidence>
<evidence type="ECO:0000256" key="5">
    <source>
        <dbReference type="ARBA" id="ARBA00022840"/>
    </source>
</evidence>
<keyword evidence="1" id="KW-0723">Serine/threonine-protein kinase</keyword>
<dbReference type="PROSITE" id="PS50011">
    <property type="entry name" value="PROTEIN_KINASE_DOM"/>
    <property type="match status" value="1"/>
</dbReference>
<dbReference type="Pfam" id="PF00069">
    <property type="entry name" value="Pkinase"/>
    <property type="match status" value="1"/>
</dbReference>
<evidence type="ECO:0000313" key="7">
    <source>
        <dbReference type="EMBL" id="ETO03866.1"/>
    </source>
</evidence>
<keyword evidence="4 7" id="KW-0418">Kinase</keyword>
<dbReference type="PANTHER" id="PTHR24355">
    <property type="entry name" value="G PROTEIN-COUPLED RECEPTOR KINASE/RIBOSOMAL PROTEIN S6 KINASE"/>
    <property type="match status" value="1"/>
</dbReference>
<reference evidence="7 8" key="1">
    <citation type="journal article" date="2013" name="Curr. Biol.">
        <title>The Genome of the Foraminiferan Reticulomyxa filosa.</title>
        <authorList>
            <person name="Glockner G."/>
            <person name="Hulsmann N."/>
            <person name="Schleicher M."/>
            <person name="Noegel A.A."/>
            <person name="Eichinger L."/>
            <person name="Gallinger C."/>
            <person name="Pawlowski J."/>
            <person name="Sierra R."/>
            <person name="Euteneuer U."/>
            <person name="Pillet L."/>
            <person name="Moustafa A."/>
            <person name="Platzer M."/>
            <person name="Groth M."/>
            <person name="Szafranski K."/>
            <person name="Schliwa M."/>
        </authorList>
    </citation>
    <scope>NUCLEOTIDE SEQUENCE [LARGE SCALE GENOMIC DNA]</scope>
</reference>
<dbReference type="GO" id="GO:0004674">
    <property type="term" value="F:protein serine/threonine kinase activity"/>
    <property type="evidence" value="ECO:0007669"/>
    <property type="project" value="UniProtKB-KW"/>
</dbReference>
<keyword evidence="8" id="KW-1185">Reference proteome</keyword>
<dbReference type="AlphaFoldDB" id="X6LR74"/>
<organism evidence="7 8">
    <name type="scientific">Reticulomyxa filosa</name>
    <dbReference type="NCBI Taxonomy" id="46433"/>
    <lineage>
        <taxon>Eukaryota</taxon>
        <taxon>Sar</taxon>
        <taxon>Rhizaria</taxon>
        <taxon>Retaria</taxon>
        <taxon>Foraminifera</taxon>
        <taxon>Monothalamids</taxon>
        <taxon>Reticulomyxidae</taxon>
        <taxon>Reticulomyxa</taxon>
    </lineage>
</organism>
<dbReference type="OMA" id="YACEMIQ"/>
<dbReference type="InterPro" id="IPR011009">
    <property type="entry name" value="Kinase-like_dom_sf"/>
</dbReference>
<feature type="domain" description="Protein kinase" evidence="6">
    <location>
        <begin position="1"/>
        <end position="117"/>
    </location>
</feature>
<proteinExistence type="predicted"/>
<dbReference type="OrthoDB" id="9618847at2759"/>
<dbReference type="Proteomes" id="UP000023152">
    <property type="component" value="Unassembled WGS sequence"/>
</dbReference>
<keyword evidence="2" id="KW-0808">Transferase</keyword>
<dbReference type="PANTHER" id="PTHR24355:SF18">
    <property type="entry name" value="G PROTEIN-COUPLED RECEPTOR KINASE"/>
    <property type="match status" value="1"/>
</dbReference>
<evidence type="ECO:0000256" key="4">
    <source>
        <dbReference type="ARBA" id="ARBA00022777"/>
    </source>
</evidence>
<gene>
    <name evidence="7" type="ORF">RFI_33536</name>
</gene>
<evidence type="ECO:0000256" key="3">
    <source>
        <dbReference type="ARBA" id="ARBA00022741"/>
    </source>
</evidence>
<dbReference type="EMBL" id="ASPP01031561">
    <property type="protein sequence ID" value="ETO03866.1"/>
    <property type="molecule type" value="Genomic_DNA"/>
</dbReference>
<dbReference type="InterPro" id="IPR008271">
    <property type="entry name" value="Ser/Thr_kinase_AS"/>
</dbReference>
<protein>
    <submittedName>
        <fullName evidence="7">Rhodopsin kinase</fullName>
    </submittedName>
</protein>
<dbReference type="SUPFAM" id="SSF56112">
    <property type="entry name" value="Protein kinase-like (PK-like)"/>
    <property type="match status" value="1"/>
</dbReference>
<feature type="non-terminal residue" evidence="7">
    <location>
        <position position="117"/>
    </location>
</feature>
<accession>X6LR74</accession>
<dbReference type="GO" id="GO:0005524">
    <property type="term" value="F:ATP binding"/>
    <property type="evidence" value="ECO:0007669"/>
    <property type="project" value="UniProtKB-KW"/>
</dbReference>
<evidence type="ECO:0000256" key="2">
    <source>
        <dbReference type="ARBA" id="ARBA00022679"/>
    </source>
</evidence>
<dbReference type="SMART" id="SM00220">
    <property type="entry name" value="S_TKc"/>
    <property type="match status" value="1"/>
</dbReference>
<dbReference type="InterPro" id="IPR000719">
    <property type="entry name" value="Prot_kinase_dom"/>
</dbReference>
<sequence length="117" mass="13124">MDLMAGGDLKYHLNMDKQFSEERSRFYAAEVLLGLEHIHSKGIIYRDLKLENVLLDSRGHCKISDLGLAVKMETGGVRGYAGTPGYTAPEVVLSLHYDTIADFFSFGVMIYRFLCGK</sequence>
<keyword evidence="3" id="KW-0547">Nucleotide-binding</keyword>
<evidence type="ECO:0000256" key="1">
    <source>
        <dbReference type="ARBA" id="ARBA00022527"/>
    </source>
</evidence>
<name>X6LR74_RETFI</name>
<dbReference type="Gene3D" id="1.10.510.10">
    <property type="entry name" value="Transferase(Phosphotransferase) domain 1"/>
    <property type="match status" value="1"/>
</dbReference>
<dbReference type="PROSITE" id="PS00108">
    <property type="entry name" value="PROTEIN_KINASE_ST"/>
    <property type="match status" value="1"/>
</dbReference>
<evidence type="ECO:0000259" key="6">
    <source>
        <dbReference type="PROSITE" id="PS50011"/>
    </source>
</evidence>
<comment type="caution">
    <text evidence="7">The sequence shown here is derived from an EMBL/GenBank/DDBJ whole genome shotgun (WGS) entry which is preliminary data.</text>
</comment>